<accession>A0ABU0U0P3</accession>
<dbReference type="Proteomes" id="UP001244640">
    <property type="component" value="Unassembled WGS sequence"/>
</dbReference>
<protein>
    <submittedName>
        <fullName evidence="1">Mannitol-1-phosphate/altronate dehydrogenase</fullName>
    </submittedName>
</protein>
<dbReference type="Gene3D" id="3.40.50.720">
    <property type="entry name" value="NAD(P)-binding Rossmann-like Domain"/>
    <property type="match status" value="1"/>
</dbReference>
<organism evidence="1 2">
    <name type="scientific">Sphingobacterium zeae</name>
    <dbReference type="NCBI Taxonomy" id="1776859"/>
    <lineage>
        <taxon>Bacteria</taxon>
        <taxon>Pseudomonadati</taxon>
        <taxon>Bacteroidota</taxon>
        <taxon>Sphingobacteriia</taxon>
        <taxon>Sphingobacteriales</taxon>
        <taxon>Sphingobacteriaceae</taxon>
        <taxon>Sphingobacterium</taxon>
    </lineage>
</organism>
<dbReference type="EMBL" id="JAUTBA010000001">
    <property type="protein sequence ID" value="MDQ1148517.1"/>
    <property type="molecule type" value="Genomic_DNA"/>
</dbReference>
<comment type="caution">
    <text evidence="1">The sequence shown here is derived from an EMBL/GenBank/DDBJ whole genome shotgun (WGS) entry which is preliminary data.</text>
</comment>
<evidence type="ECO:0000313" key="1">
    <source>
        <dbReference type="EMBL" id="MDQ1148517.1"/>
    </source>
</evidence>
<gene>
    <name evidence="1" type="ORF">QE382_000501</name>
</gene>
<name>A0ABU0U0P3_9SPHI</name>
<dbReference type="InterPro" id="IPR036291">
    <property type="entry name" value="NAD(P)-bd_dom_sf"/>
</dbReference>
<dbReference type="RefSeq" id="WP_307184548.1">
    <property type="nucleotide sequence ID" value="NZ_JAUTBA010000001.1"/>
</dbReference>
<sequence>MLLTQHTIQTINADLVHKPTAISFSYPEKILQFGTGVLLRGLPDYFVHKANQQNLFQGRVLVVKSTASAVADAFEQQNSLYTLCIKGI</sequence>
<dbReference type="SUPFAM" id="SSF51735">
    <property type="entry name" value="NAD(P)-binding Rossmann-fold domains"/>
    <property type="match status" value="1"/>
</dbReference>
<reference evidence="1 2" key="1">
    <citation type="submission" date="2023-07" db="EMBL/GenBank/DDBJ databases">
        <title>Functional and genomic diversity of the sorghum phyllosphere microbiome.</title>
        <authorList>
            <person name="Shade A."/>
        </authorList>
    </citation>
    <scope>NUCLEOTIDE SEQUENCE [LARGE SCALE GENOMIC DNA]</scope>
    <source>
        <strain evidence="1 2">SORGH_AS_0892</strain>
    </source>
</reference>
<proteinExistence type="predicted"/>
<keyword evidence="2" id="KW-1185">Reference proteome</keyword>
<evidence type="ECO:0000313" key="2">
    <source>
        <dbReference type="Proteomes" id="UP001244640"/>
    </source>
</evidence>